<comment type="catalytic activity">
    <reaction evidence="6 8">
        <text>dCMP + ATP = dCDP + ADP</text>
        <dbReference type="Rhea" id="RHEA:25094"/>
        <dbReference type="ChEBI" id="CHEBI:30616"/>
        <dbReference type="ChEBI" id="CHEBI:57566"/>
        <dbReference type="ChEBI" id="CHEBI:58593"/>
        <dbReference type="ChEBI" id="CHEBI:456216"/>
        <dbReference type="EC" id="2.7.4.25"/>
    </reaction>
</comment>
<comment type="similarity">
    <text evidence="1 8">Belongs to the cytidylate kinase family. Type 1 subfamily.</text>
</comment>
<dbReference type="EMBL" id="PFNG01000157">
    <property type="protein sequence ID" value="PIZ38188.1"/>
    <property type="molecule type" value="Genomic_DNA"/>
</dbReference>
<evidence type="ECO:0000256" key="3">
    <source>
        <dbReference type="ARBA" id="ARBA00022741"/>
    </source>
</evidence>
<dbReference type="InterPro" id="IPR011994">
    <property type="entry name" value="Cytidylate_kinase_dom"/>
</dbReference>
<dbReference type="PANTHER" id="PTHR21299:SF2">
    <property type="entry name" value="CYTIDYLATE KINASE"/>
    <property type="match status" value="1"/>
</dbReference>
<keyword evidence="5 8" id="KW-0067">ATP-binding</keyword>
<evidence type="ECO:0000256" key="8">
    <source>
        <dbReference type="HAMAP-Rule" id="MF_00238"/>
    </source>
</evidence>
<dbReference type="GO" id="GO:0005829">
    <property type="term" value="C:cytosol"/>
    <property type="evidence" value="ECO:0007669"/>
    <property type="project" value="TreeGrafter"/>
</dbReference>
<evidence type="ECO:0000259" key="9">
    <source>
        <dbReference type="Pfam" id="PF02224"/>
    </source>
</evidence>
<dbReference type="EC" id="2.7.4.25" evidence="8"/>
<evidence type="ECO:0000256" key="2">
    <source>
        <dbReference type="ARBA" id="ARBA00022679"/>
    </source>
</evidence>
<name>A0A2M7T7F7_9ACTN</name>
<dbReference type="GO" id="GO:0006220">
    <property type="term" value="P:pyrimidine nucleotide metabolic process"/>
    <property type="evidence" value="ECO:0007669"/>
    <property type="project" value="UniProtKB-UniRule"/>
</dbReference>
<organism evidence="10 11">
    <name type="scientific">Candidatus Aquicultor secundus</name>
    <dbReference type="NCBI Taxonomy" id="1973895"/>
    <lineage>
        <taxon>Bacteria</taxon>
        <taxon>Bacillati</taxon>
        <taxon>Actinomycetota</taxon>
        <taxon>Candidatus Aquicultoria</taxon>
        <taxon>Candidatus Aquicultorales</taxon>
        <taxon>Candidatus Aquicultoraceae</taxon>
        <taxon>Candidatus Aquicultor</taxon>
    </lineage>
</organism>
<dbReference type="InterPro" id="IPR003136">
    <property type="entry name" value="Cytidylate_kin"/>
</dbReference>
<dbReference type="GO" id="GO:0015949">
    <property type="term" value="P:nucleobase-containing small molecule interconversion"/>
    <property type="evidence" value="ECO:0007669"/>
    <property type="project" value="TreeGrafter"/>
</dbReference>
<dbReference type="GO" id="GO:0036431">
    <property type="term" value="F:dCMP kinase activity"/>
    <property type="evidence" value="ECO:0007669"/>
    <property type="project" value="InterPro"/>
</dbReference>
<keyword evidence="8" id="KW-0963">Cytoplasm</keyword>
<evidence type="ECO:0000256" key="7">
    <source>
        <dbReference type="ARBA" id="ARBA00048478"/>
    </source>
</evidence>
<dbReference type="GO" id="GO:0036430">
    <property type="term" value="F:CMP kinase activity"/>
    <property type="evidence" value="ECO:0007669"/>
    <property type="project" value="RHEA"/>
</dbReference>
<reference evidence="11" key="1">
    <citation type="submission" date="2017-09" db="EMBL/GenBank/DDBJ databases">
        <title>Depth-based differentiation of microbial function through sediment-hosted aquifers and enrichment of novel symbionts in the deep terrestrial subsurface.</title>
        <authorList>
            <person name="Probst A.J."/>
            <person name="Ladd B."/>
            <person name="Jarett J.K."/>
            <person name="Geller-Mcgrath D.E."/>
            <person name="Sieber C.M.K."/>
            <person name="Emerson J.B."/>
            <person name="Anantharaman K."/>
            <person name="Thomas B.C."/>
            <person name="Malmstrom R."/>
            <person name="Stieglmeier M."/>
            <person name="Klingl A."/>
            <person name="Woyke T."/>
            <person name="Ryan C.M."/>
            <person name="Banfield J.F."/>
        </authorList>
    </citation>
    <scope>NUCLEOTIDE SEQUENCE [LARGE SCALE GENOMIC DNA]</scope>
</reference>
<dbReference type="NCBIfam" id="TIGR00017">
    <property type="entry name" value="cmk"/>
    <property type="match status" value="1"/>
</dbReference>
<keyword evidence="4 8" id="KW-0418">Kinase</keyword>
<keyword evidence="2 8" id="KW-0808">Transferase</keyword>
<protein>
    <recommendedName>
        <fullName evidence="8">Cytidylate kinase</fullName>
        <shortName evidence="8">CK</shortName>
        <ecNumber evidence="8">2.7.4.25</ecNumber>
    </recommendedName>
    <alternativeName>
        <fullName evidence="8">Cytidine monophosphate kinase</fullName>
        <shortName evidence="8">CMP kinase</shortName>
    </alternativeName>
</protein>
<accession>A0A2M7T7F7</accession>
<comment type="catalytic activity">
    <reaction evidence="7 8">
        <text>CMP + ATP = CDP + ADP</text>
        <dbReference type="Rhea" id="RHEA:11600"/>
        <dbReference type="ChEBI" id="CHEBI:30616"/>
        <dbReference type="ChEBI" id="CHEBI:58069"/>
        <dbReference type="ChEBI" id="CHEBI:60377"/>
        <dbReference type="ChEBI" id="CHEBI:456216"/>
        <dbReference type="EC" id="2.7.4.25"/>
    </reaction>
</comment>
<evidence type="ECO:0000313" key="11">
    <source>
        <dbReference type="Proteomes" id="UP000230956"/>
    </source>
</evidence>
<comment type="caution">
    <text evidence="10">The sequence shown here is derived from an EMBL/GenBank/DDBJ whole genome shotgun (WGS) entry which is preliminary data.</text>
</comment>
<dbReference type="GO" id="GO:0005524">
    <property type="term" value="F:ATP binding"/>
    <property type="evidence" value="ECO:0007669"/>
    <property type="project" value="UniProtKB-UniRule"/>
</dbReference>
<feature type="domain" description="Cytidylate kinase" evidence="9">
    <location>
        <begin position="3"/>
        <end position="219"/>
    </location>
</feature>
<dbReference type="SUPFAM" id="SSF52540">
    <property type="entry name" value="P-loop containing nucleoside triphosphate hydrolases"/>
    <property type="match status" value="1"/>
</dbReference>
<dbReference type="InterPro" id="IPR027417">
    <property type="entry name" value="P-loop_NTPase"/>
</dbReference>
<dbReference type="PANTHER" id="PTHR21299">
    <property type="entry name" value="CYTIDYLATE KINASE/PANTOATE-BETA-ALANINE LIGASE"/>
    <property type="match status" value="1"/>
</dbReference>
<evidence type="ECO:0000256" key="1">
    <source>
        <dbReference type="ARBA" id="ARBA00009427"/>
    </source>
</evidence>
<gene>
    <name evidence="8" type="primary">cmk</name>
    <name evidence="10" type="ORF">COY37_06580</name>
</gene>
<dbReference type="Pfam" id="PF02224">
    <property type="entry name" value="Cytidylate_kin"/>
    <property type="match status" value="1"/>
</dbReference>
<evidence type="ECO:0000313" key="10">
    <source>
        <dbReference type="EMBL" id="PIZ38188.1"/>
    </source>
</evidence>
<dbReference type="AlphaFoldDB" id="A0A2M7T7F7"/>
<evidence type="ECO:0000256" key="5">
    <source>
        <dbReference type="ARBA" id="ARBA00022840"/>
    </source>
</evidence>
<dbReference type="Proteomes" id="UP000230956">
    <property type="component" value="Unassembled WGS sequence"/>
</dbReference>
<dbReference type="Gene3D" id="3.40.50.300">
    <property type="entry name" value="P-loop containing nucleotide triphosphate hydrolases"/>
    <property type="match status" value="1"/>
</dbReference>
<evidence type="ECO:0000256" key="4">
    <source>
        <dbReference type="ARBA" id="ARBA00022777"/>
    </source>
</evidence>
<dbReference type="HAMAP" id="MF_00238">
    <property type="entry name" value="Cytidyl_kinase_type1"/>
    <property type="match status" value="1"/>
</dbReference>
<proteinExistence type="inferred from homology"/>
<comment type="subcellular location">
    <subcellularLocation>
        <location evidence="8">Cytoplasm</location>
    </subcellularLocation>
</comment>
<dbReference type="CDD" id="cd02020">
    <property type="entry name" value="CMPK"/>
    <property type="match status" value="1"/>
</dbReference>
<feature type="binding site" evidence="8">
    <location>
        <begin position="7"/>
        <end position="15"/>
    </location>
    <ligand>
        <name>ATP</name>
        <dbReference type="ChEBI" id="CHEBI:30616"/>
    </ligand>
</feature>
<dbReference type="RefSeq" id="WP_286677961.1">
    <property type="nucleotide sequence ID" value="NZ_MNXI01000048.1"/>
</dbReference>
<keyword evidence="3 8" id="KW-0547">Nucleotide-binding</keyword>
<evidence type="ECO:0000256" key="6">
    <source>
        <dbReference type="ARBA" id="ARBA00047615"/>
    </source>
</evidence>
<sequence length="227" mass="24866">MIIAIDGPAASGKSTVAKEVAKRLGFKYVDTGAMYRAVTWKALKERIDITNEDALAALARSAQIEMDGLDASQHLIVRIDGDDVTEAIRTPKVSAAVSTVSKVPALRSALIKKQRSFADSYPDLVMDGRDIGTVVFSDAEVKVFLKASAVERAKRRYRELKEKGHAIDLSTVERDIVTRDKIDSTRTTGPLAKAPDARAIDTTNKTIGQVVQEIVDLVKKQKEKQKE</sequence>